<organism evidence="2 3">
    <name type="scientific">Callosobruchus maculatus</name>
    <name type="common">Southern cowpea weevil</name>
    <name type="synonym">Pulse bruchid</name>
    <dbReference type="NCBI Taxonomy" id="64391"/>
    <lineage>
        <taxon>Eukaryota</taxon>
        <taxon>Metazoa</taxon>
        <taxon>Ecdysozoa</taxon>
        <taxon>Arthropoda</taxon>
        <taxon>Hexapoda</taxon>
        <taxon>Insecta</taxon>
        <taxon>Pterygota</taxon>
        <taxon>Neoptera</taxon>
        <taxon>Endopterygota</taxon>
        <taxon>Coleoptera</taxon>
        <taxon>Polyphaga</taxon>
        <taxon>Cucujiformia</taxon>
        <taxon>Chrysomeloidea</taxon>
        <taxon>Chrysomelidae</taxon>
        <taxon>Bruchinae</taxon>
        <taxon>Bruchini</taxon>
        <taxon>Callosobruchus</taxon>
    </lineage>
</organism>
<evidence type="ECO:0000313" key="3">
    <source>
        <dbReference type="Proteomes" id="UP000410492"/>
    </source>
</evidence>
<gene>
    <name evidence="2" type="ORF">CALMAC_LOCUS15581</name>
</gene>
<evidence type="ECO:0000256" key="1">
    <source>
        <dbReference type="SAM" id="MobiDB-lite"/>
    </source>
</evidence>
<feature type="region of interest" description="Disordered" evidence="1">
    <location>
        <begin position="53"/>
        <end position="72"/>
    </location>
</feature>
<protein>
    <submittedName>
        <fullName evidence="2">Uncharacterized protein</fullName>
    </submittedName>
</protein>
<name>A0A653D9E1_CALMS</name>
<accession>A0A653D9E1</accession>
<proteinExistence type="predicted"/>
<keyword evidence="3" id="KW-1185">Reference proteome</keyword>
<dbReference type="EMBL" id="CAACVG010010848">
    <property type="protein sequence ID" value="VEN56779.1"/>
    <property type="molecule type" value="Genomic_DNA"/>
</dbReference>
<evidence type="ECO:0000313" key="2">
    <source>
        <dbReference type="EMBL" id="VEN56779.1"/>
    </source>
</evidence>
<dbReference type="OrthoDB" id="6777894at2759"/>
<feature type="non-terminal residue" evidence="2">
    <location>
        <position position="147"/>
    </location>
</feature>
<reference evidence="2 3" key="1">
    <citation type="submission" date="2019-01" db="EMBL/GenBank/DDBJ databases">
        <authorList>
            <person name="Sayadi A."/>
        </authorList>
    </citation>
    <scope>NUCLEOTIDE SEQUENCE [LARGE SCALE GENOMIC DNA]</scope>
</reference>
<sequence length="147" mass="15837">MVIKSKSKTRAKQRKGAVANWKRVGKVTIKALKKKGLTGEEMRCLMWGRESINTPVKTKRPPKDPLLDPQGPNIVGGFGDALTAALDVMTFTHDLDISGAAQGLNLANNVKPQPPMQPNLVQSGVAVTNEKNLALSKEDTKKPAEIG</sequence>
<dbReference type="AlphaFoldDB" id="A0A653D9E1"/>
<dbReference type="Proteomes" id="UP000410492">
    <property type="component" value="Unassembled WGS sequence"/>
</dbReference>